<feature type="chain" id="PRO_5046905642" description="DUF19 domain-containing protein" evidence="3">
    <location>
        <begin position="19"/>
        <end position="162"/>
    </location>
</feature>
<organism evidence="4 5">
    <name type="scientific">Bacteriovorax antarcticus</name>
    <dbReference type="NCBI Taxonomy" id="3088717"/>
    <lineage>
        <taxon>Bacteria</taxon>
        <taxon>Pseudomonadati</taxon>
        <taxon>Bdellovibrionota</taxon>
        <taxon>Bacteriovoracia</taxon>
        <taxon>Bacteriovoracales</taxon>
        <taxon>Bacteriovoracaceae</taxon>
        <taxon>Bacteriovorax</taxon>
    </lineage>
</organism>
<evidence type="ECO:0000313" key="5">
    <source>
        <dbReference type="Proteomes" id="UP001302274"/>
    </source>
</evidence>
<dbReference type="InterPro" id="IPR004978">
    <property type="entry name" value="Stanniocalcin"/>
</dbReference>
<dbReference type="RefSeq" id="WP_323575286.1">
    <property type="nucleotide sequence ID" value="NZ_JAYGJQ010000001.1"/>
</dbReference>
<evidence type="ECO:0000313" key="4">
    <source>
        <dbReference type="EMBL" id="MEA9355665.1"/>
    </source>
</evidence>
<dbReference type="PANTHER" id="PTHR11245">
    <property type="entry name" value="STANNIOCALCIN"/>
    <property type="match status" value="1"/>
</dbReference>
<keyword evidence="2" id="KW-1015">Disulfide bond</keyword>
<evidence type="ECO:0000256" key="2">
    <source>
        <dbReference type="ARBA" id="ARBA00023157"/>
    </source>
</evidence>
<evidence type="ECO:0000256" key="3">
    <source>
        <dbReference type="SAM" id="SignalP"/>
    </source>
</evidence>
<gene>
    <name evidence="4" type="ORF">SHI21_05620</name>
</gene>
<dbReference type="EMBL" id="JAYGJQ010000001">
    <property type="protein sequence ID" value="MEA9355665.1"/>
    <property type="molecule type" value="Genomic_DNA"/>
</dbReference>
<dbReference type="PANTHER" id="PTHR11245:SF6">
    <property type="entry name" value="DUF19 DOMAIN-CONTAINING PROTEIN"/>
    <property type="match status" value="1"/>
</dbReference>
<accession>A0ABU5VVL6</accession>
<sequence>MVIKFFLLFFLMFPVANSANWPKPSAENCDFYTKLESELHCKDEGVDYLSNYAPFYCEAFSTKSKVWKTPMKEWAQKTGLCLQEMLYEHRSNPDFNCKNLESIAFKTHTACYNGADLCQLKLKDIAEVLKVIKFKDFLVEFRYSHQEMIRLGRTCIGKWISE</sequence>
<keyword evidence="5" id="KW-1185">Reference proteome</keyword>
<proteinExistence type="predicted"/>
<keyword evidence="1" id="KW-0372">Hormone</keyword>
<evidence type="ECO:0008006" key="6">
    <source>
        <dbReference type="Google" id="ProtNLM"/>
    </source>
</evidence>
<name>A0ABU5VVL6_9BACT</name>
<keyword evidence="3" id="KW-0732">Signal</keyword>
<dbReference type="Proteomes" id="UP001302274">
    <property type="component" value="Unassembled WGS sequence"/>
</dbReference>
<comment type="caution">
    <text evidence="4">The sequence shown here is derived from an EMBL/GenBank/DDBJ whole genome shotgun (WGS) entry which is preliminary data.</text>
</comment>
<reference evidence="4 5" key="1">
    <citation type="submission" date="2023-11" db="EMBL/GenBank/DDBJ databases">
        <title>A Novel Polar Bacteriovorax (B. antarcticus) Isolated from the Biocrust in Antarctica.</title>
        <authorList>
            <person name="Mun W."/>
            <person name="Choi S.Y."/>
            <person name="Mitchell R.J."/>
        </authorList>
    </citation>
    <scope>NUCLEOTIDE SEQUENCE [LARGE SCALE GENOMIC DNA]</scope>
    <source>
        <strain evidence="4 5">PP10</strain>
    </source>
</reference>
<feature type="signal peptide" evidence="3">
    <location>
        <begin position="1"/>
        <end position="18"/>
    </location>
</feature>
<protein>
    <recommendedName>
        <fullName evidence="6">DUF19 domain-containing protein</fullName>
    </recommendedName>
</protein>
<evidence type="ECO:0000256" key="1">
    <source>
        <dbReference type="ARBA" id="ARBA00022702"/>
    </source>
</evidence>